<organism evidence="2 3">
    <name type="scientific">Exocentrus adspersus</name>
    <dbReference type="NCBI Taxonomy" id="1586481"/>
    <lineage>
        <taxon>Eukaryota</taxon>
        <taxon>Metazoa</taxon>
        <taxon>Ecdysozoa</taxon>
        <taxon>Arthropoda</taxon>
        <taxon>Hexapoda</taxon>
        <taxon>Insecta</taxon>
        <taxon>Pterygota</taxon>
        <taxon>Neoptera</taxon>
        <taxon>Endopterygota</taxon>
        <taxon>Coleoptera</taxon>
        <taxon>Polyphaga</taxon>
        <taxon>Cucujiformia</taxon>
        <taxon>Chrysomeloidea</taxon>
        <taxon>Cerambycidae</taxon>
        <taxon>Lamiinae</taxon>
        <taxon>Acanthocinini</taxon>
        <taxon>Exocentrus</taxon>
    </lineage>
</organism>
<name>A0AAV8VLL2_9CUCU</name>
<proteinExistence type="predicted"/>
<dbReference type="EMBL" id="JANEYG010000056">
    <property type="protein sequence ID" value="KAJ8915197.1"/>
    <property type="molecule type" value="Genomic_DNA"/>
</dbReference>
<dbReference type="AlphaFoldDB" id="A0AAV8VLL2"/>
<feature type="chain" id="PRO_5043574970" evidence="1">
    <location>
        <begin position="22"/>
        <end position="117"/>
    </location>
</feature>
<protein>
    <submittedName>
        <fullName evidence="2">Uncharacterized protein</fullName>
    </submittedName>
</protein>
<reference evidence="2 3" key="1">
    <citation type="journal article" date="2023" name="Insect Mol. Biol.">
        <title>Genome sequencing provides insights into the evolution of gene families encoding plant cell wall-degrading enzymes in longhorned beetles.</title>
        <authorList>
            <person name="Shin N.R."/>
            <person name="Okamura Y."/>
            <person name="Kirsch R."/>
            <person name="Pauchet Y."/>
        </authorList>
    </citation>
    <scope>NUCLEOTIDE SEQUENCE [LARGE SCALE GENOMIC DNA]</scope>
    <source>
        <strain evidence="2">EAD_L_NR</strain>
    </source>
</reference>
<accession>A0AAV8VLL2</accession>
<sequence length="117" mass="12887">MVSKLLFYALASLLFFQGLVADDDRSNCPNPDNAKTKVLHKLIHVPPKTVDDTLVTEKIQIPTYQKSITCLIFNECDTSTSSVAMITLGDITPEGAVLNVRSRTEQGLDIEVIAYTD</sequence>
<dbReference type="Proteomes" id="UP001159042">
    <property type="component" value="Unassembled WGS sequence"/>
</dbReference>
<evidence type="ECO:0000313" key="3">
    <source>
        <dbReference type="Proteomes" id="UP001159042"/>
    </source>
</evidence>
<evidence type="ECO:0000256" key="1">
    <source>
        <dbReference type="SAM" id="SignalP"/>
    </source>
</evidence>
<keyword evidence="1" id="KW-0732">Signal</keyword>
<feature type="signal peptide" evidence="1">
    <location>
        <begin position="1"/>
        <end position="21"/>
    </location>
</feature>
<keyword evidence="3" id="KW-1185">Reference proteome</keyword>
<evidence type="ECO:0000313" key="2">
    <source>
        <dbReference type="EMBL" id="KAJ8915197.1"/>
    </source>
</evidence>
<gene>
    <name evidence="2" type="ORF">NQ315_015420</name>
</gene>
<comment type="caution">
    <text evidence="2">The sequence shown here is derived from an EMBL/GenBank/DDBJ whole genome shotgun (WGS) entry which is preliminary data.</text>
</comment>